<reference evidence="1" key="1">
    <citation type="submission" date="2022-10" db="EMBL/GenBank/DDBJ databases">
        <title>Tapping the CABI collections for fungal endophytes: first genome assemblies for Collariella, Neodidymelliopsis, Ascochyta clinopodiicola, Didymella pomorum, Didymosphaeria variabile, Neocosmospora piperis and Neocucurbitaria cava.</title>
        <authorList>
            <person name="Hill R."/>
        </authorList>
    </citation>
    <scope>NUCLEOTIDE SEQUENCE</scope>
    <source>
        <strain evidence="1">IMI 356814</strain>
    </source>
</reference>
<organism evidence="1 2">
    <name type="scientific">Neocucurbitaria cava</name>
    <dbReference type="NCBI Taxonomy" id="798079"/>
    <lineage>
        <taxon>Eukaryota</taxon>
        <taxon>Fungi</taxon>
        <taxon>Dikarya</taxon>
        <taxon>Ascomycota</taxon>
        <taxon>Pezizomycotina</taxon>
        <taxon>Dothideomycetes</taxon>
        <taxon>Pleosporomycetidae</taxon>
        <taxon>Pleosporales</taxon>
        <taxon>Pleosporineae</taxon>
        <taxon>Cucurbitariaceae</taxon>
        <taxon>Neocucurbitaria</taxon>
    </lineage>
</organism>
<keyword evidence="2" id="KW-1185">Reference proteome</keyword>
<dbReference type="Proteomes" id="UP001140560">
    <property type="component" value="Unassembled WGS sequence"/>
</dbReference>
<dbReference type="EMBL" id="JAPEUY010000022">
    <property type="protein sequence ID" value="KAJ4361990.1"/>
    <property type="molecule type" value="Genomic_DNA"/>
</dbReference>
<dbReference type="AlphaFoldDB" id="A0A9W8XZA9"/>
<sequence>MWASYIPVALNSSKTNGTKEFAYQLEYATRAQYLLPDVLGKNSIYECQNETHIGLEGFSRKMNNVASSLSNSNAPPWKSSILALLRCMDLENKLGTPQQVSQYGRETLIRLQVVNDGETWHMLDTTPSREAHAKK</sequence>
<proteinExistence type="predicted"/>
<gene>
    <name evidence="1" type="ORF">N0V83_010931</name>
</gene>
<comment type="caution">
    <text evidence="1">The sequence shown here is derived from an EMBL/GenBank/DDBJ whole genome shotgun (WGS) entry which is preliminary data.</text>
</comment>
<protein>
    <submittedName>
        <fullName evidence="1">Uncharacterized protein</fullName>
    </submittedName>
</protein>
<accession>A0A9W8XZA9</accession>
<evidence type="ECO:0000313" key="2">
    <source>
        <dbReference type="Proteomes" id="UP001140560"/>
    </source>
</evidence>
<name>A0A9W8XZA9_9PLEO</name>
<evidence type="ECO:0000313" key="1">
    <source>
        <dbReference type="EMBL" id="KAJ4361990.1"/>
    </source>
</evidence>